<keyword evidence="2" id="KW-1185">Reference proteome</keyword>
<accession>A0A420I6E5</accession>
<gene>
    <name evidence="1" type="ORF">OnM2_011006</name>
</gene>
<evidence type="ECO:0000313" key="2">
    <source>
        <dbReference type="Proteomes" id="UP000286134"/>
    </source>
</evidence>
<comment type="caution">
    <text evidence="1">The sequence shown here is derived from an EMBL/GenBank/DDBJ whole genome shotgun (WGS) entry which is preliminary data.</text>
</comment>
<sequence>MQVSIVSLSELQSNLDLQNVTPLKRIQVSLFNPSMKISF</sequence>
<proteinExistence type="predicted"/>
<name>A0A420I6E5_9PEZI</name>
<dbReference type="Proteomes" id="UP000286134">
    <property type="component" value="Unassembled WGS sequence"/>
</dbReference>
<protein>
    <submittedName>
        <fullName evidence="1">Uncharacterized protein</fullName>
    </submittedName>
</protein>
<dbReference type="EMBL" id="MCFK01001125">
    <property type="protein sequence ID" value="RKF65235.1"/>
    <property type="molecule type" value="Genomic_DNA"/>
</dbReference>
<dbReference type="AlphaFoldDB" id="A0A420I6E5"/>
<evidence type="ECO:0000313" key="1">
    <source>
        <dbReference type="EMBL" id="RKF65235.1"/>
    </source>
</evidence>
<reference evidence="1 2" key="1">
    <citation type="journal article" date="2018" name="BMC Genomics">
        <title>Comparative genome analyses reveal sequence features reflecting distinct modes of host-adaptation between dicot and monocot powdery mildew.</title>
        <authorList>
            <person name="Wu Y."/>
            <person name="Ma X."/>
            <person name="Pan Z."/>
            <person name="Kale S.D."/>
            <person name="Song Y."/>
            <person name="King H."/>
            <person name="Zhang Q."/>
            <person name="Presley C."/>
            <person name="Deng X."/>
            <person name="Wei C.I."/>
            <person name="Xiao S."/>
        </authorList>
    </citation>
    <scope>NUCLEOTIDE SEQUENCE [LARGE SCALE GENOMIC DNA]</scope>
    <source>
        <strain evidence="1">UMSG2</strain>
    </source>
</reference>
<organism evidence="1 2">
    <name type="scientific">Erysiphe neolycopersici</name>
    <dbReference type="NCBI Taxonomy" id="212602"/>
    <lineage>
        <taxon>Eukaryota</taxon>
        <taxon>Fungi</taxon>
        <taxon>Dikarya</taxon>
        <taxon>Ascomycota</taxon>
        <taxon>Pezizomycotina</taxon>
        <taxon>Leotiomycetes</taxon>
        <taxon>Erysiphales</taxon>
        <taxon>Erysiphaceae</taxon>
        <taxon>Erysiphe</taxon>
    </lineage>
</organism>